<dbReference type="GO" id="GO:0000428">
    <property type="term" value="C:DNA-directed RNA polymerase complex"/>
    <property type="evidence" value="ECO:0007669"/>
    <property type="project" value="UniProtKB-KW"/>
</dbReference>
<keyword evidence="5" id="KW-0539">Nucleus</keyword>
<evidence type="ECO:0000256" key="2">
    <source>
        <dbReference type="ARBA" id="ARBA00009430"/>
    </source>
</evidence>
<dbReference type="OrthoDB" id="5851809at2759"/>
<dbReference type="PANTHER" id="PTHR14440">
    <property type="entry name" value="DNA-DIRECTED RNA POLYMERASE I SUBUNIT RPA49"/>
    <property type="match status" value="1"/>
</dbReference>
<name>A0A3P8B8V7_HELPZ</name>
<comment type="similarity">
    <text evidence="2">Belongs to the eukaryotic RPA49/POLR1E RNA polymerase subunit family.</text>
</comment>
<dbReference type="Proteomes" id="UP000050761">
    <property type="component" value="Unassembled WGS sequence"/>
</dbReference>
<keyword evidence="7" id="KW-1185">Reference proteome</keyword>
<protein>
    <submittedName>
        <fullName evidence="8">RNB domain-containing protein</fullName>
    </submittedName>
</protein>
<dbReference type="EMBL" id="UZAH01028938">
    <property type="protein sequence ID" value="VDP03295.1"/>
    <property type="molecule type" value="Genomic_DNA"/>
</dbReference>
<sequence length="336" mass="38029">MSKTVAEKRREEREKLKRKSLVGRSDLDIVANFTHNQVIDPEQLTFQEHRQVDGRHGETVFTIETDVCDNVVEIGSEVLSMDEGYDYAIAIVNRETGQTTYRPVRLFNFEAKYSSDVRLLTGEKRPAPVDYSASYEINAEDWTKMRMDLTTDFGSSKKMKIQEASIRRQINNETLDAMRKTAFASASVLAENEDIKKEDISLMSKLFSQRSVSKKDFEAVPFPEAFVQKVMGDFFDRGASGRMAARLTVASNEKDKLIAHLLALALTLSPTCSLPITPWQNALKRSSRFVEKMAVGLGCEISQCSVEEAAKTESLRAARLLRPPSMETPKIKRRRK</sequence>
<keyword evidence="4" id="KW-0804">Transcription</keyword>
<reference evidence="6 7" key="1">
    <citation type="submission" date="2018-11" db="EMBL/GenBank/DDBJ databases">
        <authorList>
            <consortium name="Pathogen Informatics"/>
        </authorList>
    </citation>
    <scope>NUCLEOTIDE SEQUENCE [LARGE SCALE GENOMIC DNA]</scope>
</reference>
<dbReference type="AlphaFoldDB" id="A0A3P8B8V7"/>
<keyword evidence="3" id="KW-0240">DNA-directed RNA polymerase</keyword>
<reference evidence="8" key="2">
    <citation type="submission" date="2019-09" db="UniProtKB">
        <authorList>
            <consortium name="WormBaseParasite"/>
        </authorList>
    </citation>
    <scope>IDENTIFICATION</scope>
</reference>
<evidence type="ECO:0000313" key="8">
    <source>
        <dbReference type="WBParaSite" id="HPBE_0001560601-mRNA-1"/>
    </source>
</evidence>
<dbReference type="GO" id="GO:0003677">
    <property type="term" value="F:DNA binding"/>
    <property type="evidence" value="ECO:0007669"/>
    <property type="project" value="InterPro"/>
</dbReference>
<dbReference type="WBParaSite" id="HPBE_0001560601-mRNA-1">
    <property type="protein sequence ID" value="HPBE_0001560601-mRNA-1"/>
    <property type="gene ID" value="HPBE_0001560601"/>
</dbReference>
<proteinExistence type="inferred from homology"/>
<accession>A0A3P8B8V7</accession>
<evidence type="ECO:0000313" key="6">
    <source>
        <dbReference type="EMBL" id="VDP03295.1"/>
    </source>
</evidence>
<dbReference type="GO" id="GO:0006351">
    <property type="term" value="P:DNA-templated transcription"/>
    <property type="evidence" value="ECO:0007669"/>
    <property type="project" value="InterPro"/>
</dbReference>
<organism evidence="6">
    <name type="scientific">Heligmosomoides polygyrus</name>
    <name type="common">Parasitic roundworm</name>
    <dbReference type="NCBI Taxonomy" id="6339"/>
    <lineage>
        <taxon>Eukaryota</taxon>
        <taxon>Metazoa</taxon>
        <taxon>Ecdysozoa</taxon>
        <taxon>Nematoda</taxon>
        <taxon>Chromadorea</taxon>
        <taxon>Rhabditida</taxon>
        <taxon>Rhabditina</taxon>
        <taxon>Rhabditomorpha</taxon>
        <taxon>Strongyloidea</taxon>
        <taxon>Heligmosomidae</taxon>
        <taxon>Heligmosomoides</taxon>
    </lineage>
</organism>
<gene>
    <name evidence="6" type="ORF">HPBE_LOCUS15605</name>
</gene>
<evidence type="ECO:0000313" key="7">
    <source>
        <dbReference type="Proteomes" id="UP000050761"/>
    </source>
</evidence>
<evidence type="ECO:0000256" key="3">
    <source>
        <dbReference type="ARBA" id="ARBA00022478"/>
    </source>
</evidence>
<evidence type="ECO:0000256" key="4">
    <source>
        <dbReference type="ARBA" id="ARBA00023163"/>
    </source>
</evidence>
<dbReference type="Pfam" id="PF06870">
    <property type="entry name" value="RNA_pol_I_A49"/>
    <property type="match status" value="2"/>
</dbReference>
<evidence type="ECO:0000256" key="1">
    <source>
        <dbReference type="ARBA" id="ARBA00004604"/>
    </source>
</evidence>
<evidence type="ECO:0000256" key="5">
    <source>
        <dbReference type="ARBA" id="ARBA00023242"/>
    </source>
</evidence>
<dbReference type="GO" id="GO:0005730">
    <property type="term" value="C:nucleolus"/>
    <property type="evidence" value="ECO:0007669"/>
    <property type="project" value="UniProtKB-SubCell"/>
</dbReference>
<comment type="subcellular location">
    <subcellularLocation>
        <location evidence="1">Nucleus</location>
        <location evidence="1">Nucleolus</location>
    </subcellularLocation>
</comment>
<dbReference type="InterPro" id="IPR009668">
    <property type="entry name" value="RNA_pol-assoc_fac_A49-like"/>
</dbReference>